<protein>
    <submittedName>
        <fullName evidence="3">Uncharacterized protein</fullName>
    </submittedName>
</protein>
<feature type="transmembrane region" description="Helical" evidence="2">
    <location>
        <begin position="93"/>
        <end position="116"/>
    </location>
</feature>
<keyword evidence="2" id="KW-0812">Transmembrane</keyword>
<name>A0A9W7SVA1_9PEZI</name>
<reference evidence="3 4" key="1">
    <citation type="journal article" date="2018" name="IMA Fungus">
        <title>IMA Genome-F 10: Nine draft genome sequences of Claviceps purpurea s.lat., including C. arundinis, C. humidiphila, and C. cf. spartinae, pseudomolecules for the pitch canker pathogen Fusarium circinatum, draft genome of Davidsoniella eucalypti, Grosmannia galeiformis, Quambalaria eucalypti, and Teratosphaeria destructans.</title>
        <authorList>
            <person name="Wingfield B.D."/>
            <person name="Liu M."/>
            <person name="Nguyen H.D."/>
            <person name="Lane F.A."/>
            <person name="Morgan S.W."/>
            <person name="De Vos L."/>
            <person name="Wilken P.M."/>
            <person name="Duong T.A."/>
            <person name="Aylward J."/>
            <person name="Coetzee M.P."/>
            <person name="Dadej K."/>
            <person name="De Beer Z.W."/>
            <person name="Findlay W."/>
            <person name="Havenga M."/>
            <person name="Kolarik M."/>
            <person name="Menzies J.G."/>
            <person name="Naidoo K."/>
            <person name="Pochopski O."/>
            <person name="Shoukouhi P."/>
            <person name="Santana Q.C."/>
            <person name="Seifert K.A."/>
            <person name="Soal N."/>
            <person name="Steenkamp E.T."/>
            <person name="Tatham C.T."/>
            <person name="van der Nest M.A."/>
            <person name="Wingfield M.J."/>
        </authorList>
    </citation>
    <scope>NUCLEOTIDE SEQUENCE [LARGE SCALE GENOMIC DNA]</scope>
    <source>
        <strain evidence="3">CMW44962</strain>
    </source>
</reference>
<accession>A0A9W7SVA1</accession>
<dbReference type="EMBL" id="RIBY02001068">
    <property type="protein sequence ID" value="KAH9833609.1"/>
    <property type="molecule type" value="Genomic_DNA"/>
</dbReference>
<evidence type="ECO:0000313" key="4">
    <source>
        <dbReference type="Proteomes" id="UP001138500"/>
    </source>
</evidence>
<sequence length="150" mass="15981">MPAAGSAAAEASATRENTSLSRAKNTIKYMVDPKTGPQPAQIRTRAFLRSLRYITIFLFWRLVRYAKYAAVGAAVAAISGTAVGSVMSGAAFLIAPTGILGGAGVGLLWAVGRFGWRRAKARLERGQHDRHGDPRRDEKADAGGDDHENA</sequence>
<organism evidence="3 4">
    <name type="scientific">Teratosphaeria destructans</name>
    <dbReference type="NCBI Taxonomy" id="418781"/>
    <lineage>
        <taxon>Eukaryota</taxon>
        <taxon>Fungi</taxon>
        <taxon>Dikarya</taxon>
        <taxon>Ascomycota</taxon>
        <taxon>Pezizomycotina</taxon>
        <taxon>Dothideomycetes</taxon>
        <taxon>Dothideomycetidae</taxon>
        <taxon>Mycosphaerellales</taxon>
        <taxon>Teratosphaeriaceae</taxon>
        <taxon>Teratosphaeria</taxon>
    </lineage>
</organism>
<gene>
    <name evidence="3" type="ORF">Tdes44962_MAKER08767</name>
</gene>
<feature type="transmembrane region" description="Helical" evidence="2">
    <location>
        <begin position="68"/>
        <end position="87"/>
    </location>
</feature>
<dbReference type="OrthoDB" id="3597994at2759"/>
<keyword evidence="4" id="KW-1185">Reference proteome</keyword>
<feature type="region of interest" description="Disordered" evidence="1">
    <location>
        <begin position="123"/>
        <end position="150"/>
    </location>
</feature>
<keyword evidence="2" id="KW-1133">Transmembrane helix</keyword>
<reference evidence="3 4" key="2">
    <citation type="journal article" date="2021" name="Curr. Genet.">
        <title>Genetic response to nitrogen starvation in the aggressive Eucalyptus foliar pathogen Teratosphaeria destructans.</title>
        <authorList>
            <person name="Havenga M."/>
            <person name="Wingfield B.D."/>
            <person name="Wingfield M.J."/>
            <person name="Dreyer L.L."/>
            <person name="Roets F."/>
            <person name="Aylward J."/>
        </authorList>
    </citation>
    <scope>NUCLEOTIDE SEQUENCE [LARGE SCALE GENOMIC DNA]</scope>
    <source>
        <strain evidence="3">CMW44962</strain>
    </source>
</reference>
<comment type="caution">
    <text evidence="3">The sequence shown here is derived from an EMBL/GenBank/DDBJ whole genome shotgun (WGS) entry which is preliminary data.</text>
</comment>
<proteinExistence type="predicted"/>
<evidence type="ECO:0000313" key="3">
    <source>
        <dbReference type="EMBL" id="KAH9833609.1"/>
    </source>
</evidence>
<evidence type="ECO:0000256" key="2">
    <source>
        <dbReference type="SAM" id="Phobius"/>
    </source>
</evidence>
<dbReference type="Proteomes" id="UP001138500">
    <property type="component" value="Unassembled WGS sequence"/>
</dbReference>
<dbReference type="AlphaFoldDB" id="A0A9W7SVA1"/>
<evidence type="ECO:0000256" key="1">
    <source>
        <dbReference type="SAM" id="MobiDB-lite"/>
    </source>
</evidence>
<keyword evidence="2" id="KW-0472">Membrane</keyword>